<dbReference type="Proteomes" id="UP001159363">
    <property type="component" value="Chromosome 10"/>
</dbReference>
<proteinExistence type="predicted"/>
<comment type="caution">
    <text evidence="1">The sequence shown here is derived from an EMBL/GenBank/DDBJ whole genome shotgun (WGS) entry which is preliminary data.</text>
</comment>
<accession>A0ABQ9GL01</accession>
<organism evidence="1 2">
    <name type="scientific">Dryococelus australis</name>
    <dbReference type="NCBI Taxonomy" id="614101"/>
    <lineage>
        <taxon>Eukaryota</taxon>
        <taxon>Metazoa</taxon>
        <taxon>Ecdysozoa</taxon>
        <taxon>Arthropoda</taxon>
        <taxon>Hexapoda</taxon>
        <taxon>Insecta</taxon>
        <taxon>Pterygota</taxon>
        <taxon>Neoptera</taxon>
        <taxon>Polyneoptera</taxon>
        <taxon>Phasmatodea</taxon>
        <taxon>Verophasmatodea</taxon>
        <taxon>Anareolatae</taxon>
        <taxon>Phasmatidae</taxon>
        <taxon>Eurycanthinae</taxon>
        <taxon>Dryococelus</taxon>
    </lineage>
</organism>
<dbReference type="EMBL" id="JARBHB010000011">
    <property type="protein sequence ID" value="KAJ8872703.1"/>
    <property type="molecule type" value="Genomic_DNA"/>
</dbReference>
<evidence type="ECO:0000313" key="1">
    <source>
        <dbReference type="EMBL" id="KAJ8872703.1"/>
    </source>
</evidence>
<protein>
    <submittedName>
        <fullName evidence="1">Uncharacterized protein</fullName>
    </submittedName>
</protein>
<keyword evidence="2" id="KW-1185">Reference proteome</keyword>
<reference evidence="1 2" key="1">
    <citation type="submission" date="2023-02" db="EMBL/GenBank/DDBJ databases">
        <title>LHISI_Scaffold_Assembly.</title>
        <authorList>
            <person name="Stuart O.P."/>
            <person name="Cleave R."/>
            <person name="Magrath M.J.L."/>
            <person name="Mikheyev A.S."/>
        </authorList>
    </citation>
    <scope>NUCLEOTIDE SEQUENCE [LARGE SCALE GENOMIC DNA]</scope>
    <source>
        <strain evidence="1">Daus_M_001</strain>
        <tissue evidence="1">Leg muscle</tissue>
    </source>
</reference>
<sequence length="391" mass="44116">MCLRIAIPLVTDIYKAANILLWNTDLSAAGCPTVPCRFRVRGKNTEGRLIGAKSDRVSPGGRGKTCCAVTFLQSTTLETDVIILLASSIADLTYYAVIIVKSEFWRQTENYKHVTRKLRHKGTVRSSIPYATVGIMLESMAGVSRSRNPLKRRIICVDWSSDCDENGDDNVANRTHSSPDTRECENNAGLIETVKDSEFLDTIEELCRRSEAMRDMLKENIAKAKEGLEIVHTIALDLQQAMPTPKLNCAAWMLEHMFIWDEIVSKRGSGEIAGCLLRYIRSIEIMAEKLIFFPVSCGGKNKKITTLLAFTTILSLQVSTEIEHYYLIMGYTCLPSDRDFAMIEKCQKYQPYVYTPDQWRNARGPALRERGLNHFDPPLTPGDLLCRRTDD</sequence>
<name>A0ABQ9GL01_9NEOP</name>
<evidence type="ECO:0000313" key="2">
    <source>
        <dbReference type="Proteomes" id="UP001159363"/>
    </source>
</evidence>
<gene>
    <name evidence="1" type="ORF">PR048_026316</name>
</gene>